<reference evidence="1 2" key="1">
    <citation type="submission" date="2018-02" db="EMBL/GenBank/DDBJ databases">
        <title>Complete genome sequencing of Faecalibacterium prausnitzii strains isolated from the human gut.</title>
        <authorList>
            <person name="Fitzgerald B.C."/>
            <person name="Shkoporov A.N."/>
            <person name="Ross P.R."/>
            <person name="Hill C."/>
        </authorList>
    </citation>
    <scope>NUCLEOTIDE SEQUENCE [LARGE SCALE GENOMIC DNA]</scope>
    <source>
        <strain evidence="1 2">APC942/31-1</strain>
    </source>
</reference>
<dbReference type="AlphaFoldDB" id="A0A367G2P6"/>
<sequence>MEKTNVIKLKYLRAGQPSGREYTFYTPAPVEVGDIVDIAVVSPDNTSQGMVTAVNVPLEEIEAFKDRAKTIIGKAAQRTEAEEPEQKTLLDV</sequence>
<name>A0A367G2P6_9FIRM</name>
<protein>
    <submittedName>
        <fullName evidence="1">Uncharacterized protein</fullName>
    </submittedName>
</protein>
<accession>A0A367G2P6</accession>
<evidence type="ECO:0000313" key="1">
    <source>
        <dbReference type="EMBL" id="RCH44910.1"/>
    </source>
</evidence>
<organism evidence="1 2">
    <name type="scientific">Blautia obeum</name>
    <dbReference type="NCBI Taxonomy" id="40520"/>
    <lineage>
        <taxon>Bacteria</taxon>
        <taxon>Bacillati</taxon>
        <taxon>Bacillota</taxon>
        <taxon>Clostridia</taxon>
        <taxon>Lachnospirales</taxon>
        <taxon>Lachnospiraceae</taxon>
        <taxon>Blautia</taxon>
    </lineage>
</organism>
<gene>
    <name evidence="1" type="ORF">C4886_05525</name>
</gene>
<proteinExistence type="predicted"/>
<dbReference type="RefSeq" id="WP_110103688.1">
    <property type="nucleotide sequence ID" value="NZ_PSQG01000006.1"/>
</dbReference>
<dbReference type="EMBL" id="PSQG01000006">
    <property type="protein sequence ID" value="RCH44910.1"/>
    <property type="molecule type" value="Genomic_DNA"/>
</dbReference>
<dbReference type="Proteomes" id="UP000253208">
    <property type="component" value="Unassembled WGS sequence"/>
</dbReference>
<comment type="caution">
    <text evidence="1">The sequence shown here is derived from an EMBL/GenBank/DDBJ whole genome shotgun (WGS) entry which is preliminary data.</text>
</comment>
<evidence type="ECO:0000313" key="2">
    <source>
        <dbReference type="Proteomes" id="UP000253208"/>
    </source>
</evidence>